<sequence length="380" mass="44667">MKRVSYSVETKYKAVEMKIAGFSTKEIMKELNIKNRTQVETWWRWYRNEESYRFSQHVGKQYTYGKGLEELSEIERLKLENKRKDIELDIFKKVQGIGKEVVPAVVIDLVDQLKVKYSIKLILEVLNIPKSTYYRWKNKTYKNDTVTQKVIELCEANHYTYGYRKITALINQCYTSPINHKRVQRIMQKHHLNCRVRPKKTTRIGKPYYKTDNLLQRQFKASCPMEVLTTDITYLPFGHSMLYLSSIMDIYNGEIVAYKIDDKQDQSLVNDTLNQIDIPEGCILHSDQGSVYTSYAYYQLCEEKGIIRSMSRKGTPADNAPIESFHSSLKSETFYINNQLNSSNHIVIDIVEKYIKNYNNNRIQQKLGYLSPVKYRELAA</sequence>
<dbReference type="InterPro" id="IPR055247">
    <property type="entry name" value="InsJ-like_HTH"/>
</dbReference>
<dbReference type="SUPFAM" id="SSF53098">
    <property type="entry name" value="Ribonuclease H-like"/>
    <property type="match status" value="1"/>
</dbReference>
<organism evidence="3 5">
    <name type="scientific">Staphylococcus aureus</name>
    <dbReference type="NCBI Taxonomy" id="1280"/>
    <lineage>
        <taxon>Bacteria</taxon>
        <taxon>Bacillati</taxon>
        <taxon>Bacillota</taxon>
        <taxon>Bacilli</taxon>
        <taxon>Bacillales</taxon>
        <taxon>Staphylococcaceae</taxon>
        <taxon>Staphylococcus</taxon>
    </lineage>
</organism>
<accession>A0AB73JIM3</accession>
<dbReference type="Proteomes" id="UP000502818">
    <property type="component" value="Chromosome"/>
</dbReference>
<evidence type="ECO:0000313" key="5">
    <source>
        <dbReference type="Proteomes" id="UP000463077"/>
    </source>
</evidence>
<dbReference type="InterPro" id="IPR025948">
    <property type="entry name" value="HTH-like_dom"/>
</dbReference>
<dbReference type="InterPro" id="IPR001584">
    <property type="entry name" value="Integrase_cat-core"/>
</dbReference>
<evidence type="ECO:0000259" key="2">
    <source>
        <dbReference type="PROSITE" id="PS50994"/>
    </source>
</evidence>
<dbReference type="SUPFAM" id="SSF46689">
    <property type="entry name" value="Homeodomain-like"/>
    <property type="match status" value="1"/>
</dbReference>
<name>A0AB73JIM3_STAAU</name>
<dbReference type="Proteomes" id="UP000463077">
    <property type="component" value="Unassembled WGS sequence"/>
</dbReference>
<protein>
    <submittedName>
        <fullName evidence="3">IS3 family transposase</fullName>
    </submittedName>
</protein>
<dbReference type="NCBIfam" id="NF033516">
    <property type="entry name" value="transpos_IS3"/>
    <property type="match status" value="1"/>
</dbReference>
<evidence type="ECO:0000313" key="6">
    <source>
        <dbReference type="Proteomes" id="UP000502818"/>
    </source>
</evidence>
<dbReference type="Pfam" id="PF13518">
    <property type="entry name" value="HTH_28"/>
    <property type="match status" value="1"/>
</dbReference>
<evidence type="ECO:0000256" key="1">
    <source>
        <dbReference type="ARBA" id="ARBA00002286"/>
    </source>
</evidence>
<evidence type="ECO:0000313" key="3">
    <source>
        <dbReference type="EMBL" id="MUG53373.1"/>
    </source>
</evidence>
<dbReference type="InterPro" id="IPR036397">
    <property type="entry name" value="RNaseH_sf"/>
</dbReference>
<evidence type="ECO:0000313" key="4">
    <source>
        <dbReference type="EMBL" id="QJR06300.1"/>
    </source>
</evidence>
<dbReference type="PROSITE" id="PS50994">
    <property type="entry name" value="INTEGRASE"/>
    <property type="match status" value="1"/>
</dbReference>
<dbReference type="PANTHER" id="PTHR46889:SF5">
    <property type="entry name" value="INTEGRASE PROTEIN"/>
    <property type="match status" value="1"/>
</dbReference>
<dbReference type="Pfam" id="PF00665">
    <property type="entry name" value="rve"/>
    <property type="match status" value="1"/>
</dbReference>
<dbReference type="InterPro" id="IPR012337">
    <property type="entry name" value="RNaseH-like_sf"/>
</dbReference>
<proteinExistence type="predicted"/>
<dbReference type="Pfam" id="PF13333">
    <property type="entry name" value="rve_2"/>
    <property type="match status" value="1"/>
</dbReference>
<dbReference type="AlphaFoldDB" id="A0AB73JIM3"/>
<dbReference type="PANTHER" id="PTHR46889">
    <property type="entry name" value="TRANSPOSASE INSF FOR INSERTION SEQUENCE IS3B-RELATED"/>
    <property type="match status" value="1"/>
</dbReference>
<comment type="function">
    <text evidence="1">Involved in the transposition of the insertion sequence.</text>
</comment>
<dbReference type="InterPro" id="IPR009057">
    <property type="entry name" value="Homeodomain-like_sf"/>
</dbReference>
<dbReference type="EMBL" id="CP053070">
    <property type="protein sequence ID" value="QJR06300.1"/>
    <property type="molecule type" value="Genomic_DNA"/>
</dbReference>
<dbReference type="EMBL" id="WFHO01000030">
    <property type="protein sequence ID" value="MUG53373.1"/>
    <property type="molecule type" value="Genomic_DNA"/>
</dbReference>
<reference evidence="3 5" key="1">
    <citation type="journal article" date="2019" name="Int. J. Infect. Dis.">
        <title>Characterization of a community-acquired methicillin-resistant sequence type 338 Staphylococcus aureus strain containing a staphylococcal cassette chromosome mec type VT.</title>
        <authorList>
            <person name="Chen Y."/>
            <person name="Hong J."/>
            <person name="Chen Y."/>
            <person name="Wang H."/>
            <person name="Yu Y."/>
            <person name="Qu T."/>
        </authorList>
    </citation>
    <scope>NUCLEOTIDE SEQUENCE [LARGE SCALE GENOMIC DNA]</scope>
    <source>
        <strain evidence="3 5">LJ05</strain>
    </source>
</reference>
<dbReference type="GO" id="GO:0003676">
    <property type="term" value="F:nucleic acid binding"/>
    <property type="evidence" value="ECO:0007669"/>
    <property type="project" value="InterPro"/>
</dbReference>
<dbReference type="InterPro" id="IPR050900">
    <property type="entry name" value="Transposase_IS3/IS150/IS904"/>
</dbReference>
<gene>
    <name evidence="3" type="ORF">GAY54_12540</name>
    <name evidence="4" type="ORF">HH313_000048</name>
</gene>
<dbReference type="Pfam" id="PF13276">
    <property type="entry name" value="HTH_21"/>
    <property type="match status" value="1"/>
</dbReference>
<feature type="domain" description="Integrase catalytic" evidence="2">
    <location>
        <begin position="220"/>
        <end position="380"/>
    </location>
</feature>
<dbReference type="RefSeq" id="WP_089418807.1">
    <property type="nucleotide sequence ID" value="NZ_BEDR01000008.1"/>
</dbReference>
<dbReference type="Gene3D" id="3.30.420.10">
    <property type="entry name" value="Ribonuclease H-like superfamily/Ribonuclease H"/>
    <property type="match status" value="1"/>
</dbReference>
<reference evidence="4 6" key="2">
    <citation type="submission" date="2020-04" db="EMBL/GenBank/DDBJ databases">
        <authorList>
            <person name="Kim J.-M."/>
            <person name="Chung S.H."/>
            <person name="Kim I."/>
            <person name="Kim J.-S."/>
        </authorList>
    </citation>
    <scope>NUCLEOTIDE SEQUENCE [LARGE SCALE GENOMIC DNA]</scope>
    <source>
        <strain evidence="4">HL20709</strain>
    </source>
</reference>
<dbReference type="GO" id="GO:0015074">
    <property type="term" value="P:DNA integration"/>
    <property type="evidence" value="ECO:0007669"/>
    <property type="project" value="InterPro"/>
</dbReference>
<dbReference type="InterPro" id="IPR048020">
    <property type="entry name" value="Transpos_IS3"/>
</dbReference>